<gene>
    <name evidence="1" type="ORF">GUJ93_ZPchr0006g44628</name>
</gene>
<organism evidence="1 2">
    <name type="scientific">Zizania palustris</name>
    <name type="common">Northern wild rice</name>
    <dbReference type="NCBI Taxonomy" id="103762"/>
    <lineage>
        <taxon>Eukaryota</taxon>
        <taxon>Viridiplantae</taxon>
        <taxon>Streptophyta</taxon>
        <taxon>Embryophyta</taxon>
        <taxon>Tracheophyta</taxon>
        <taxon>Spermatophyta</taxon>
        <taxon>Magnoliopsida</taxon>
        <taxon>Liliopsida</taxon>
        <taxon>Poales</taxon>
        <taxon>Poaceae</taxon>
        <taxon>BOP clade</taxon>
        <taxon>Oryzoideae</taxon>
        <taxon>Oryzeae</taxon>
        <taxon>Zizaniinae</taxon>
        <taxon>Zizania</taxon>
    </lineage>
</organism>
<keyword evidence="2" id="KW-1185">Reference proteome</keyword>
<dbReference type="EMBL" id="JAAALK010000283">
    <property type="protein sequence ID" value="KAG8075221.1"/>
    <property type="molecule type" value="Genomic_DNA"/>
</dbReference>
<dbReference type="Proteomes" id="UP000729402">
    <property type="component" value="Unassembled WGS sequence"/>
</dbReference>
<proteinExistence type="predicted"/>
<reference evidence="1" key="1">
    <citation type="journal article" date="2021" name="bioRxiv">
        <title>Whole Genome Assembly and Annotation of Northern Wild Rice, Zizania palustris L., Supports a Whole Genome Duplication in the Zizania Genus.</title>
        <authorList>
            <person name="Haas M."/>
            <person name="Kono T."/>
            <person name="Macchietto M."/>
            <person name="Millas R."/>
            <person name="McGilp L."/>
            <person name="Shao M."/>
            <person name="Duquette J."/>
            <person name="Hirsch C.N."/>
            <person name="Kimball J."/>
        </authorList>
    </citation>
    <scope>NUCLEOTIDE SEQUENCE</scope>
    <source>
        <tissue evidence="1">Fresh leaf tissue</tissue>
    </source>
</reference>
<protein>
    <submittedName>
        <fullName evidence="1">Uncharacterized protein</fullName>
    </submittedName>
</protein>
<comment type="caution">
    <text evidence="1">The sequence shown here is derived from an EMBL/GenBank/DDBJ whole genome shotgun (WGS) entry which is preliminary data.</text>
</comment>
<reference evidence="1" key="2">
    <citation type="submission" date="2021-02" db="EMBL/GenBank/DDBJ databases">
        <authorList>
            <person name="Kimball J.A."/>
            <person name="Haas M.W."/>
            <person name="Macchietto M."/>
            <person name="Kono T."/>
            <person name="Duquette J."/>
            <person name="Shao M."/>
        </authorList>
    </citation>
    <scope>NUCLEOTIDE SEQUENCE</scope>
    <source>
        <tissue evidence="1">Fresh leaf tissue</tissue>
    </source>
</reference>
<sequence>MLHELVAQQRIDASGSLSSRLKAIIRCGGFKVQVALINQCKIYDPYCSFWNGPAHFLDEHDHRMLITLMHISLLAIATKQGSTFSDSVGYSLPKNETNANLGCSVAMVLVACLTMVFM</sequence>
<evidence type="ECO:0000313" key="1">
    <source>
        <dbReference type="EMBL" id="KAG8075221.1"/>
    </source>
</evidence>
<accession>A0A8J5SFW9</accession>
<evidence type="ECO:0000313" key="2">
    <source>
        <dbReference type="Proteomes" id="UP000729402"/>
    </source>
</evidence>
<dbReference type="AlphaFoldDB" id="A0A8J5SFW9"/>
<name>A0A8J5SFW9_ZIZPA</name>